<dbReference type="AlphaFoldDB" id="A0A3D8QIW3"/>
<dbReference type="Gene3D" id="3.40.1640.10">
    <property type="entry name" value="PSTPO5379-like"/>
    <property type="match status" value="1"/>
</dbReference>
<name>A0A3D8QIW3_9EURO</name>
<reference evidence="3 4" key="1">
    <citation type="journal article" date="2018" name="IMA Fungus">
        <title>IMA Genome-F 9: Draft genome sequence of Annulohypoxylon stygium, Aspergillus mulundensis, Berkeleyomyces basicola (syn. Thielaviopsis basicola), Ceratocystis smalleyi, two Cercospora beticola strains, Coleophoma cylindrospora, Fusarium fracticaudum, Phialophora cf. hyalina, and Morchella septimelata.</title>
        <authorList>
            <person name="Wingfield B.D."/>
            <person name="Bills G.F."/>
            <person name="Dong Y."/>
            <person name="Huang W."/>
            <person name="Nel W.J."/>
            <person name="Swalarsk-Parry B.S."/>
            <person name="Vaghefi N."/>
            <person name="Wilken P.M."/>
            <person name="An Z."/>
            <person name="de Beer Z.W."/>
            <person name="De Vos L."/>
            <person name="Chen L."/>
            <person name="Duong T.A."/>
            <person name="Gao Y."/>
            <person name="Hammerbacher A."/>
            <person name="Kikkert J.R."/>
            <person name="Li Y."/>
            <person name="Li H."/>
            <person name="Li K."/>
            <person name="Li Q."/>
            <person name="Liu X."/>
            <person name="Ma X."/>
            <person name="Naidoo K."/>
            <person name="Pethybridge S.J."/>
            <person name="Sun J."/>
            <person name="Steenkamp E.T."/>
            <person name="van der Nest M.A."/>
            <person name="van Wyk S."/>
            <person name="Wingfield M.J."/>
            <person name="Xiong C."/>
            <person name="Yue Q."/>
            <person name="Zhang X."/>
        </authorList>
    </citation>
    <scope>NUCLEOTIDE SEQUENCE [LARGE SCALE GENOMIC DNA]</scope>
    <source>
        <strain evidence="3 4">DSM 5745</strain>
    </source>
</reference>
<comment type="similarity">
    <text evidence="1">Belongs to the D-glutamate cyclase family.</text>
</comment>
<dbReference type="Proteomes" id="UP000256690">
    <property type="component" value="Unassembled WGS sequence"/>
</dbReference>
<keyword evidence="2" id="KW-0456">Lyase</keyword>
<accession>A0A3D8QIW3</accession>
<dbReference type="OrthoDB" id="10262538at2759"/>
<dbReference type="PANTHER" id="PTHR32022:SF10">
    <property type="entry name" value="D-GLUTAMATE CYCLASE, MITOCHONDRIAL"/>
    <property type="match status" value="1"/>
</dbReference>
<dbReference type="SUPFAM" id="SSF160920">
    <property type="entry name" value="PSTPO5379-like"/>
    <property type="match status" value="1"/>
</dbReference>
<organism evidence="3 4">
    <name type="scientific">Aspergillus mulundensis</name>
    <dbReference type="NCBI Taxonomy" id="1810919"/>
    <lineage>
        <taxon>Eukaryota</taxon>
        <taxon>Fungi</taxon>
        <taxon>Dikarya</taxon>
        <taxon>Ascomycota</taxon>
        <taxon>Pezizomycotina</taxon>
        <taxon>Eurotiomycetes</taxon>
        <taxon>Eurotiomycetidae</taxon>
        <taxon>Eurotiales</taxon>
        <taxon>Aspergillaceae</taxon>
        <taxon>Aspergillus</taxon>
        <taxon>Aspergillus subgen. Nidulantes</taxon>
    </lineage>
</organism>
<dbReference type="PANTHER" id="PTHR32022">
    <property type="entry name" value="D-GLUTAMATE CYCLASE, MITOCHONDRIAL"/>
    <property type="match status" value="1"/>
</dbReference>
<evidence type="ECO:0000313" key="4">
    <source>
        <dbReference type="Proteomes" id="UP000256690"/>
    </source>
</evidence>
<proteinExistence type="inferred from homology"/>
<dbReference type="GeneID" id="38120761"/>
<evidence type="ECO:0000256" key="1">
    <source>
        <dbReference type="ARBA" id="ARBA00007896"/>
    </source>
</evidence>
<gene>
    <name evidence="3" type="ORF">DSM5745_10391</name>
</gene>
<keyword evidence="4" id="KW-1185">Reference proteome</keyword>
<evidence type="ECO:0000313" key="3">
    <source>
        <dbReference type="EMBL" id="RDW61719.1"/>
    </source>
</evidence>
<dbReference type="InterPro" id="IPR009906">
    <property type="entry name" value="D-Glu_cyclase"/>
</dbReference>
<sequence length="302" mass="33071">MAIESPSQSPSPSPSQAARLLSRTNAVKTTTGLAPGYLQANLVILPSRYSSAFQDLCARNPVPCPLLGLTPVGNPQKILPEGCIKHDDFDIRTDFPSYVVHAEDGKSVRVKTDILDEWTSDHVGFLIGCSFSFEDALTRNGLRICHQLAGNVVAMYQSTIPVLPAGVFWGSSMVVSMRTYLPSEIERVRDITRPFLATHGEPVAWGWEGAKSIGVRDIHNPDFGDAQEFKEGEVPVFWVCRSPHYHNVACGVTPQVAVRHAVRAGRVQGVTMAHEPGHMLVTDWTVEDLPRIPGRIAELGRV</sequence>
<dbReference type="GO" id="GO:0047820">
    <property type="term" value="F:D-glutamate cyclase activity"/>
    <property type="evidence" value="ECO:0007669"/>
    <property type="project" value="TreeGrafter"/>
</dbReference>
<evidence type="ECO:0000256" key="2">
    <source>
        <dbReference type="ARBA" id="ARBA00023239"/>
    </source>
</evidence>
<protein>
    <recommendedName>
        <fullName evidence="5">DUF1445 domain protein</fullName>
    </recommendedName>
</protein>
<dbReference type="STRING" id="1810919.A0A3D8QIW3"/>
<dbReference type="Gene3D" id="3.30.2040.10">
    <property type="entry name" value="PSTPO5379-like domain"/>
    <property type="match status" value="1"/>
</dbReference>
<dbReference type="InterPro" id="IPR038021">
    <property type="entry name" value="Putative_hydro-lyase"/>
</dbReference>
<dbReference type="GO" id="GO:0006536">
    <property type="term" value="P:glutamate metabolic process"/>
    <property type="evidence" value="ECO:0007669"/>
    <property type="project" value="TreeGrafter"/>
</dbReference>
<dbReference type="EMBL" id="PVWQ01000016">
    <property type="protein sequence ID" value="RDW61719.1"/>
    <property type="molecule type" value="Genomic_DNA"/>
</dbReference>
<dbReference type="FunFam" id="3.30.2040.10:FF:000001">
    <property type="entry name" value="D-glutamate cyclase, mitochondrial"/>
    <property type="match status" value="1"/>
</dbReference>
<dbReference type="RefSeq" id="XP_026598850.1">
    <property type="nucleotide sequence ID" value="XM_026752407.1"/>
</dbReference>
<evidence type="ECO:0008006" key="5">
    <source>
        <dbReference type="Google" id="ProtNLM"/>
    </source>
</evidence>
<dbReference type="Pfam" id="PF07286">
    <property type="entry name" value="D-Glu_cyclase"/>
    <property type="match status" value="1"/>
</dbReference>
<comment type="caution">
    <text evidence="3">The sequence shown here is derived from an EMBL/GenBank/DDBJ whole genome shotgun (WGS) entry which is preliminary data.</text>
</comment>